<dbReference type="InterPro" id="IPR001647">
    <property type="entry name" value="HTH_TetR"/>
</dbReference>
<comment type="caution">
    <text evidence="4">The sequence shown here is derived from an EMBL/GenBank/DDBJ whole genome shotgun (WGS) entry which is preliminary data.</text>
</comment>
<dbReference type="SUPFAM" id="SSF46689">
    <property type="entry name" value="Homeodomain-like"/>
    <property type="match status" value="1"/>
</dbReference>
<dbReference type="Gene3D" id="1.10.357.10">
    <property type="entry name" value="Tetracycline Repressor, domain 2"/>
    <property type="match status" value="1"/>
</dbReference>
<evidence type="ECO:0000256" key="2">
    <source>
        <dbReference type="PROSITE-ProRule" id="PRU00335"/>
    </source>
</evidence>
<dbReference type="PROSITE" id="PS50977">
    <property type="entry name" value="HTH_TETR_2"/>
    <property type="match status" value="1"/>
</dbReference>
<dbReference type="Proteomes" id="UP000294543">
    <property type="component" value="Unassembled WGS sequence"/>
</dbReference>
<gene>
    <name evidence="4" type="ORF">E1294_28360</name>
</gene>
<dbReference type="EMBL" id="SMKP01000090">
    <property type="protein sequence ID" value="TDD17235.1"/>
    <property type="molecule type" value="Genomic_DNA"/>
</dbReference>
<keyword evidence="5" id="KW-1185">Reference proteome</keyword>
<dbReference type="Pfam" id="PF17940">
    <property type="entry name" value="TetR_C_31"/>
    <property type="match status" value="1"/>
</dbReference>
<keyword evidence="1 2" id="KW-0238">DNA-binding</keyword>
<dbReference type="InterPro" id="IPR009057">
    <property type="entry name" value="Homeodomain-like_sf"/>
</dbReference>
<evidence type="ECO:0000313" key="5">
    <source>
        <dbReference type="Proteomes" id="UP000294543"/>
    </source>
</evidence>
<accession>A0A4R4WN09</accession>
<evidence type="ECO:0000313" key="4">
    <source>
        <dbReference type="EMBL" id="TDD17235.1"/>
    </source>
</evidence>
<dbReference type="AlphaFoldDB" id="A0A4R4WN09"/>
<feature type="DNA-binding region" description="H-T-H motif" evidence="2">
    <location>
        <begin position="42"/>
        <end position="61"/>
    </location>
</feature>
<organism evidence="4 5">
    <name type="scientific">Nonomuraea diastatica</name>
    <dbReference type="NCBI Taxonomy" id="1848329"/>
    <lineage>
        <taxon>Bacteria</taxon>
        <taxon>Bacillati</taxon>
        <taxon>Actinomycetota</taxon>
        <taxon>Actinomycetes</taxon>
        <taxon>Streptosporangiales</taxon>
        <taxon>Streptosporangiaceae</taxon>
        <taxon>Nonomuraea</taxon>
    </lineage>
</organism>
<protein>
    <submittedName>
        <fullName evidence="4">TetR family transcriptional regulator</fullName>
    </submittedName>
</protein>
<feature type="domain" description="HTH tetR-type" evidence="3">
    <location>
        <begin position="19"/>
        <end position="79"/>
    </location>
</feature>
<name>A0A4R4WN09_9ACTN</name>
<reference evidence="4 5" key="1">
    <citation type="submission" date="2019-03" db="EMBL/GenBank/DDBJ databases">
        <title>Draft genome sequences of novel Actinobacteria.</title>
        <authorList>
            <person name="Sahin N."/>
            <person name="Ay H."/>
            <person name="Saygin H."/>
        </authorList>
    </citation>
    <scope>NUCLEOTIDE SEQUENCE [LARGE SCALE GENOMIC DNA]</scope>
    <source>
        <strain evidence="4 5">KC712</strain>
    </source>
</reference>
<proteinExistence type="predicted"/>
<dbReference type="Pfam" id="PF00440">
    <property type="entry name" value="TetR_N"/>
    <property type="match status" value="1"/>
</dbReference>
<sequence length="216" mass="23582">MPVPGRAAGGRIVMTSLNIERRARLCDAAIEIVARAGLRGLTHRAVDAEAGVPPGTASRYFRTREALVRGVVERVRQVQFAKLRDLQLHLPDRTRLPEAVTRLAGEVLTVDRSQQLVLHELFIESTRQPCLGRLLTETVTALEELLIEVCHAAGITLSSRDALLLVTLCHGIVFTVLTTRPDAYDDLDGLVRTGVERIMAPYLHPAASAADAGGRR</sequence>
<dbReference type="OrthoDB" id="7506349at2"/>
<evidence type="ECO:0000259" key="3">
    <source>
        <dbReference type="PROSITE" id="PS50977"/>
    </source>
</evidence>
<dbReference type="InterPro" id="IPR041583">
    <property type="entry name" value="TetR_C_31"/>
</dbReference>
<dbReference type="GO" id="GO:0003677">
    <property type="term" value="F:DNA binding"/>
    <property type="evidence" value="ECO:0007669"/>
    <property type="project" value="UniProtKB-UniRule"/>
</dbReference>
<evidence type="ECO:0000256" key="1">
    <source>
        <dbReference type="ARBA" id="ARBA00023125"/>
    </source>
</evidence>